<evidence type="ECO:0000259" key="3">
    <source>
        <dbReference type="PROSITE" id="PS50048"/>
    </source>
</evidence>
<protein>
    <recommendedName>
        <fullName evidence="3">Zn(2)-C6 fungal-type domain-containing protein</fullName>
    </recommendedName>
</protein>
<dbReference type="Pfam" id="PF00172">
    <property type="entry name" value="Zn_clus"/>
    <property type="match status" value="1"/>
</dbReference>
<gene>
    <name evidence="4" type="ORF">L207DRAFT_474976</name>
</gene>
<keyword evidence="2" id="KW-0175">Coiled coil</keyword>
<organism evidence="4 5">
    <name type="scientific">Hyaloscypha variabilis (strain UAMH 11265 / GT02V1 / F)</name>
    <name type="common">Meliniomyces variabilis</name>
    <dbReference type="NCBI Taxonomy" id="1149755"/>
    <lineage>
        <taxon>Eukaryota</taxon>
        <taxon>Fungi</taxon>
        <taxon>Dikarya</taxon>
        <taxon>Ascomycota</taxon>
        <taxon>Pezizomycotina</taxon>
        <taxon>Leotiomycetes</taxon>
        <taxon>Helotiales</taxon>
        <taxon>Hyaloscyphaceae</taxon>
        <taxon>Hyaloscypha</taxon>
        <taxon>Hyaloscypha variabilis</taxon>
    </lineage>
</organism>
<dbReference type="Gene3D" id="4.10.240.10">
    <property type="entry name" value="Zn(2)-C6 fungal-type DNA-binding domain"/>
    <property type="match status" value="1"/>
</dbReference>
<dbReference type="PROSITE" id="PS50048">
    <property type="entry name" value="ZN2_CY6_FUNGAL_2"/>
    <property type="match status" value="1"/>
</dbReference>
<dbReference type="GO" id="GO:0008270">
    <property type="term" value="F:zinc ion binding"/>
    <property type="evidence" value="ECO:0007669"/>
    <property type="project" value="InterPro"/>
</dbReference>
<dbReference type="SUPFAM" id="SSF57701">
    <property type="entry name" value="Zn2/Cys6 DNA-binding domain"/>
    <property type="match status" value="1"/>
</dbReference>
<dbReference type="AlphaFoldDB" id="A0A2J6QTD3"/>
<dbReference type="InterPro" id="IPR053175">
    <property type="entry name" value="DHMBA_Reg_Transcription_Factor"/>
</dbReference>
<dbReference type="EMBL" id="KZ613973">
    <property type="protein sequence ID" value="PMD29528.1"/>
    <property type="molecule type" value="Genomic_DNA"/>
</dbReference>
<dbReference type="PANTHER" id="PTHR38791:SF11">
    <property type="entry name" value="ZN(II)2CYS6 TRANSCRIPTION FACTOR (EUROFUNG)"/>
    <property type="match status" value="1"/>
</dbReference>
<evidence type="ECO:0000256" key="1">
    <source>
        <dbReference type="ARBA" id="ARBA00023242"/>
    </source>
</evidence>
<dbReference type="OrthoDB" id="2991872at2759"/>
<proteinExistence type="predicted"/>
<reference evidence="4 5" key="1">
    <citation type="submission" date="2016-04" db="EMBL/GenBank/DDBJ databases">
        <title>A degradative enzymes factory behind the ericoid mycorrhizal symbiosis.</title>
        <authorList>
            <consortium name="DOE Joint Genome Institute"/>
            <person name="Martino E."/>
            <person name="Morin E."/>
            <person name="Grelet G."/>
            <person name="Kuo A."/>
            <person name="Kohler A."/>
            <person name="Daghino S."/>
            <person name="Barry K."/>
            <person name="Choi C."/>
            <person name="Cichocki N."/>
            <person name="Clum A."/>
            <person name="Copeland A."/>
            <person name="Hainaut M."/>
            <person name="Haridas S."/>
            <person name="Labutti K."/>
            <person name="Lindquist E."/>
            <person name="Lipzen A."/>
            <person name="Khouja H.-R."/>
            <person name="Murat C."/>
            <person name="Ohm R."/>
            <person name="Olson A."/>
            <person name="Spatafora J."/>
            <person name="Veneault-Fourrey C."/>
            <person name="Henrissat B."/>
            <person name="Grigoriev I."/>
            <person name="Martin F."/>
            <person name="Perotto S."/>
        </authorList>
    </citation>
    <scope>NUCLEOTIDE SEQUENCE [LARGE SCALE GENOMIC DNA]</scope>
    <source>
        <strain evidence="4 5">F</strain>
    </source>
</reference>
<evidence type="ECO:0000313" key="4">
    <source>
        <dbReference type="EMBL" id="PMD29528.1"/>
    </source>
</evidence>
<keyword evidence="1" id="KW-0539">Nucleus</keyword>
<sequence length="493" mass="55442">MPSPSVACQACKRRRIKCDETKPSCKNCRKSQRICLDANAVKQANFSIHVENDFASGKSKRPRGPRSILSTPHLQDDLKTRALTYYLNTHIQSPGQASHFPVCLSGSISAWKLSGRSSPMVDLALAAVALVVYSRTQQQPAAGEEGAQIYYQLLHTLQDRIGDLSSIDDFDAWLLTTQLMGRYEGTTHGPSDFDSAEPFNQIRNWAHQDGAQAVLKLWYDRSTHESASFIVNQTRRGLMRTSLLRGIPLPDWMLDGSKFGEKDLDLQYDQVEVRLADLRHATARLEEEKDQSSVKISELNAQAQEIDQALQDWIARTPKKCSYERHVIPGEDSWSRTHFYSPTVYTFSKPGHATVWVQYFSTRMLIISTRLRILTSSHTNPLVNAYEKEARDCQLTLKTMANDLASIVPFILGKVKIEYSAVVPKQTKALVVEDAEINPCQAIMIIWPLSISAGLRGVDKEQQMWFRSELAGLGRLLGDGIIESAESEKWLTI</sequence>
<dbReference type="GO" id="GO:0000981">
    <property type="term" value="F:DNA-binding transcription factor activity, RNA polymerase II-specific"/>
    <property type="evidence" value="ECO:0007669"/>
    <property type="project" value="InterPro"/>
</dbReference>
<keyword evidence="5" id="KW-1185">Reference proteome</keyword>
<dbReference type="InterPro" id="IPR001138">
    <property type="entry name" value="Zn2Cys6_DnaBD"/>
</dbReference>
<dbReference type="SMART" id="SM00066">
    <property type="entry name" value="GAL4"/>
    <property type="match status" value="1"/>
</dbReference>
<dbReference type="STRING" id="1149755.A0A2J6QTD3"/>
<evidence type="ECO:0000313" key="5">
    <source>
        <dbReference type="Proteomes" id="UP000235786"/>
    </source>
</evidence>
<dbReference type="InterPro" id="IPR036864">
    <property type="entry name" value="Zn2-C6_fun-type_DNA-bd_sf"/>
</dbReference>
<dbReference type="PROSITE" id="PS00463">
    <property type="entry name" value="ZN2_CY6_FUNGAL_1"/>
    <property type="match status" value="1"/>
</dbReference>
<feature type="coiled-coil region" evidence="2">
    <location>
        <begin position="268"/>
        <end position="316"/>
    </location>
</feature>
<dbReference type="Proteomes" id="UP000235786">
    <property type="component" value="Unassembled WGS sequence"/>
</dbReference>
<evidence type="ECO:0000256" key="2">
    <source>
        <dbReference type="SAM" id="Coils"/>
    </source>
</evidence>
<dbReference type="CDD" id="cd00067">
    <property type="entry name" value="GAL4"/>
    <property type="match status" value="1"/>
</dbReference>
<feature type="domain" description="Zn(2)-C6 fungal-type" evidence="3">
    <location>
        <begin position="7"/>
        <end position="35"/>
    </location>
</feature>
<dbReference type="PANTHER" id="PTHR38791">
    <property type="entry name" value="ZN(II)2CYS6 TRANSCRIPTION FACTOR (EUROFUNG)-RELATED-RELATED"/>
    <property type="match status" value="1"/>
</dbReference>
<name>A0A2J6QTD3_HYAVF</name>
<accession>A0A2J6QTD3</accession>